<comment type="similarity">
    <text evidence="2">Belongs to the UTP6 family.</text>
</comment>
<evidence type="ECO:0008006" key="10">
    <source>
        <dbReference type="Google" id="ProtNLM"/>
    </source>
</evidence>
<feature type="domain" description="U3 small nucleolar RNA-associated protein 6 N-terminal" evidence="7">
    <location>
        <begin position="9"/>
        <end position="86"/>
    </location>
</feature>
<keyword evidence="5" id="KW-0539">Nucleus</keyword>
<dbReference type="Gene3D" id="1.25.40.10">
    <property type="entry name" value="Tetratricopeptide repeat domain"/>
    <property type="match status" value="2"/>
</dbReference>
<dbReference type="RefSeq" id="XP_009823850.1">
    <property type="nucleotide sequence ID" value="XM_009825548.1"/>
</dbReference>
<keyword evidence="3" id="KW-0698">rRNA processing</keyword>
<evidence type="ECO:0000256" key="3">
    <source>
        <dbReference type="ARBA" id="ARBA00022552"/>
    </source>
</evidence>
<dbReference type="GO" id="GO:0034388">
    <property type="term" value="C:Pwp2p-containing subcomplex of 90S preribosome"/>
    <property type="evidence" value="ECO:0007669"/>
    <property type="project" value="TreeGrafter"/>
</dbReference>
<organism evidence="9">
    <name type="scientific">Aphanomyces astaci</name>
    <name type="common">Crayfish plague agent</name>
    <dbReference type="NCBI Taxonomy" id="112090"/>
    <lineage>
        <taxon>Eukaryota</taxon>
        <taxon>Sar</taxon>
        <taxon>Stramenopiles</taxon>
        <taxon>Oomycota</taxon>
        <taxon>Saprolegniomycetes</taxon>
        <taxon>Saprolegniales</taxon>
        <taxon>Verrucalvaceae</taxon>
        <taxon>Aphanomyces</taxon>
    </lineage>
</organism>
<dbReference type="InterPro" id="IPR003107">
    <property type="entry name" value="HAT"/>
</dbReference>
<dbReference type="GO" id="GO:0030515">
    <property type="term" value="F:snoRNA binding"/>
    <property type="evidence" value="ECO:0007669"/>
    <property type="project" value="InterPro"/>
</dbReference>
<evidence type="ECO:0000259" key="7">
    <source>
        <dbReference type="Pfam" id="PF08640"/>
    </source>
</evidence>
<evidence type="ECO:0000259" key="8">
    <source>
        <dbReference type="Pfam" id="PF24892"/>
    </source>
</evidence>
<name>W4H669_APHAT</name>
<feature type="domain" description="U3 small nucleolar RNA-associated protein 6 homolog C-terminal" evidence="8">
    <location>
        <begin position="378"/>
        <end position="620"/>
    </location>
</feature>
<dbReference type="GO" id="GO:0032040">
    <property type="term" value="C:small-subunit processome"/>
    <property type="evidence" value="ECO:0007669"/>
    <property type="project" value="TreeGrafter"/>
</dbReference>
<dbReference type="PANTHER" id="PTHR23271">
    <property type="entry name" value="HEPATOCELLULAR CARCINOMA-ASSOCIATED ANTIGEN 66"/>
    <property type="match status" value="1"/>
</dbReference>
<evidence type="ECO:0000256" key="2">
    <source>
        <dbReference type="ARBA" id="ARBA00010734"/>
    </source>
</evidence>
<reference evidence="9" key="1">
    <citation type="submission" date="2013-12" db="EMBL/GenBank/DDBJ databases">
        <title>The Genome Sequence of Aphanomyces astaci APO3.</title>
        <authorList>
            <consortium name="The Broad Institute Genomics Platform"/>
            <person name="Russ C."/>
            <person name="Tyler B."/>
            <person name="van West P."/>
            <person name="Dieguez-Uribeondo J."/>
            <person name="Young S.K."/>
            <person name="Zeng Q."/>
            <person name="Gargeya S."/>
            <person name="Fitzgerald M."/>
            <person name="Abouelleil A."/>
            <person name="Alvarado L."/>
            <person name="Chapman S.B."/>
            <person name="Gainer-Dewar J."/>
            <person name="Goldberg J."/>
            <person name="Griggs A."/>
            <person name="Gujja S."/>
            <person name="Hansen M."/>
            <person name="Howarth C."/>
            <person name="Imamovic A."/>
            <person name="Ireland A."/>
            <person name="Larimer J."/>
            <person name="McCowan C."/>
            <person name="Murphy C."/>
            <person name="Pearson M."/>
            <person name="Poon T.W."/>
            <person name="Priest M."/>
            <person name="Roberts A."/>
            <person name="Saif S."/>
            <person name="Shea T."/>
            <person name="Sykes S."/>
            <person name="Wortman J."/>
            <person name="Nusbaum C."/>
            <person name="Birren B."/>
        </authorList>
    </citation>
    <scope>NUCLEOTIDE SEQUENCE [LARGE SCALE GENOMIC DNA]</scope>
    <source>
        <strain evidence="9">APO3</strain>
    </source>
</reference>
<dbReference type="SMART" id="SM00386">
    <property type="entry name" value="HAT"/>
    <property type="match status" value="4"/>
</dbReference>
<dbReference type="EMBL" id="KI913116">
    <property type="protein sequence ID" value="ETV87051.1"/>
    <property type="molecule type" value="Genomic_DNA"/>
</dbReference>
<dbReference type="PANTHER" id="PTHR23271:SF1">
    <property type="entry name" value="U3 SMALL NUCLEOLAR RNA-ASSOCIATED PROTEIN 6 HOMOLOG"/>
    <property type="match status" value="1"/>
</dbReference>
<gene>
    <name evidence="9" type="ORF">H257_02061</name>
</gene>
<dbReference type="Pfam" id="PF08640">
    <property type="entry name" value="U3_assoc_6"/>
    <property type="match status" value="1"/>
</dbReference>
<dbReference type="OrthoDB" id="28112at2759"/>
<evidence type="ECO:0000256" key="6">
    <source>
        <dbReference type="SAM" id="MobiDB-lite"/>
    </source>
</evidence>
<dbReference type="VEuPathDB" id="FungiDB:H257_02061"/>
<accession>W4H669</accession>
<dbReference type="Pfam" id="PF24892">
    <property type="entry name" value="UTP6_C"/>
    <property type="match status" value="1"/>
</dbReference>
<evidence type="ECO:0000256" key="1">
    <source>
        <dbReference type="ARBA" id="ARBA00004604"/>
    </source>
</evidence>
<dbReference type="InterPro" id="IPR013949">
    <property type="entry name" value="Utp6"/>
</dbReference>
<dbReference type="STRING" id="112090.W4H669"/>
<proteinExistence type="inferred from homology"/>
<protein>
    <recommendedName>
        <fullName evidence="10">U3 small nucleolar RNA-associated protein 6</fullName>
    </recommendedName>
</protein>
<sequence>MADAVQYVMEKMIPELEDLQHLQIFTKDEVRQIVQKRRDFEYTMKRTPLRKVDCLRYIEYELNLDALRRQRKKRMGLTKLSLSDHSGMQRVHNIFDRALMKHRGDVDLWLQHIAFCKNTGSSKLLSKLFTNALQLHPRNEAIWIEAAAWEFATNLNVDSARVLLQRSIRINPHSQKLWLEYFRLEFLYVQKLRTRREVLGLDTEKTKPKELSLDIAPVDGEDAPIDATTDSESSTEKSRQEILQGAIPKIVFRNAIQAIPQNAAFRLAFIAICNLFPATYGHPVAKFILDSTLADFPNDATVWSSFCEQAMHESDSADVDSRRKVALERFQQAITSTVDADAMRNAFMHWCVSELARTPSSPWFGAEMAKTIETLGPLSSTLYAVYIDYTLRVTGLEAAVAVAAKATAAFPTFGTLWQLRAQLVLRLASVQQVQVPTPASKRAKKQPTSSSSSVYKTALTVVEQGLRVATVDTDGLWQRHVQLLLSQGGTSSLGRQKNAFHRALKAATPWTAAWSTLRMQFLQWTLRTQGVEAARTLYKSFLNGQMLPQADTLALLRWCVLVEAAQEVTPAANAAVKGLMEKVVDLFGQTDEDVWVEYVQFYRERGLHKEANDVHWRATRVFPSSTALATLQELN</sequence>
<evidence type="ECO:0000313" key="9">
    <source>
        <dbReference type="EMBL" id="ETV87051.1"/>
    </source>
</evidence>
<dbReference type="InterPro" id="IPR011990">
    <property type="entry name" value="TPR-like_helical_dom_sf"/>
</dbReference>
<evidence type="ECO:0000256" key="4">
    <source>
        <dbReference type="ARBA" id="ARBA00022737"/>
    </source>
</evidence>
<dbReference type="SUPFAM" id="SSF48452">
    <property type="entry name" value="TPR-like"/>
    <property type="match status" value="1"/>
</dbReference>
<keyword evidence="4" id="KW-0677">Repeat</keyword>
<feature type="region of interest" description="Disordered" evidence="6">
    <location>
        <begin position="219"/>
        <end position="238"/>
    </location>
</feature>
<comment type="subcellular location">
    <subcellularLocation>
        <location evidence="1">Nucleus</location>
        <location evidence="1">Nucleolus</location>
    </subcellularLocation>
</comment>
<dbReference type="InterPro" id="IPR055347">
    <property type="entry name" value="UTP6_N"/>
</dbReference>
<evidence type="ECO:0000256" key="5">
    <source>
        <dbReference type="ARBA" id="ARBA00023242"/>
    </source>
</evidence>
<dbReference type="AlphaFoldDB" id="W4H669"/>
<dbReference type="InterPro" id="IPR056907">
    <property type="entry name" value="UTP6_C"/>
</dbReference>
<dbReference type="GeneID" id="20804057"/>
<dbReference type="GO" id="GO:0000462">
    <property type="term" value="P:maturation of SSU-rRNA from tricistronic rRNA transcript (SSU-rRNA, 5.8S rRNA, LSU-rRNA)"/>
    <property type="evidence" value="ECO:0007669"/>
    <property type="project" value="InterPro"/>
</dbReference>